<dbReference type="Gene3D" id="3.20.20.370">
    <property type="entry name" value="Glycoside hydrolase/deacetylase"/>
    <property type="match status" value="1"/>
</dbReference>
<dbReference type="InterPro" id="IPR032179">
    <property type="entry name" value="Cry22Aa_Ig-like"/>
</dbReference>
<dbReference type="PROSITE" id="PS51677">
    <property type="entry name" value="NODB"/>
    <property type="match status" value="1"/>
</dbReference>
<evidence type="ECO:0000313" key="2">
    <source>
        <dbReference type="EMBL" id="PST42463.1"/>
    </source>
</evidence>
<dbReference type="InterPro" id="IPR013783">
    <property type="entry name" value="Ig-like_fold"/>
</dbReference>
<comment type="caution">
    <text evidence="2">The sequence shown here is derived from an EMBL/GenBank/DDBJ whole genome shotgun (WGS) entry which is preliminary data.</text>
</comment>
<dbReference type="PANTHER" id="PTHR10587:SF125">
    <property type="entry name" value="POLYSACCHARIDE DEACETYLASE YHEN-RELATED"/>
    <property type="match status" value="1"/>
</dbReference>
<dbReference type="RefSeq" id="WP_107029415.1">
    <property type="nucleotide sequence ID" value="NZ_DBGCSN010000237.1"/>
</dbReference>
<dbReference type="Pfam" id="PF01522">
    <property type="entry name" value="Polysacc_deac_1"/>
    <property type="match status" value="1"/>
</dbReference>
<sequence length="386" mass="44814">MKRHLLLCCLIGIMSILGYFYFQRKIIFIDHPTIEINSPFYYKKYIKKVKNGSINDVTYSANDLNNQTLGHYTVTYFFKGKTYHLKIEVIDTKKPTIKESESLKIEKGKSYDLKKGIIIKDNSNQYNLTIDTNDFNPNQIGNYTIYYKANDLSNNQTTFKRKVTVVKKIEIGTHIESNKKIVYLTFDDGPSQNTDRILKILKKYNAKATFFVTGCHQEYNQYIIEAYKQGHTIGLHSYLHEYQDIYSSKDAYFKDLKKIKQMVKQLIGIQVHYIRFPGGSSNRISKNYCHGIMSQLTREVIKQGYQYYDWNGDTTDASGDHIPTATIIKQATSETHQNIVLLAHDTDAKDTTVAALPSIIQYYKEKGYQFLGIDDESYYVHHDIQN</sequence>
<dbReference type="PANTHER" id="PTHR10587">
    <property type="entry name" value="GLYCOSYL TRANSFERASE-RELATED"/>
    <property type="match status" value="1"/>
</dbReference>
<dbReference type="SUPFAM" id="SSF88713">
    <property type="entry name" value="Glycoside hydrolase/deacetylase"/>
    <property type="match status" value="1"/>
</dbReference>
<reference evidence="2 3" key="1">
    <citation type="journal article" date="2019" name="Int. J. Syst. Evol. Microbiol.">
        <title>Faecalibacillus intestinalis gen. nov., sp. nov. and Faecalibacillus faecis sp. nov., isolated from human faeces.</title>
        <authorList>
            <person name="Seo B."/>
            <person name="Jeon K."/>
            <person name="Baek I."/>
            <person name="Lee Y.M."/>
            <person name="Baek K."/>
            <person name="Ko G."/>
        </authorList>
    </citation>
    <scope>NUCLEOTIDE SEQUENCE [LARGE SCALE GENOMIC DNA]</scope>
    <source>
        <strain evidence="2 3">SNUG30099</strain>
    </source>
</reference>
<name>A0A2T3G4L3_9FIRM</name>
<dbReference type="AlphaFoldDB" id="A0A2T3G4L3"/>
<evidence type="ECO:0000259" key="1">
    <source>
        <dbReference type="PROSITE" id="PS51677"/>
    </source>
</evidence>
<evidence type="ECO:0000313" key="3">
    <source>
        <dbReference type="Proteomes" id="UP000240974"/>
    </source>
</evidence>
<accession>A0A2T3G4L3</accession>
<dbReference type="InterPro" id="IPR002509">
    <property type="entry name" value="NODB_dom"/>
</dbReference>
<feature type="domain" description="NodB homology" evidence="1">
    <location>
        <begin position="180"/>
        <end position="371"/>
    </location>
</feature>
<dbReference type="CDD" id="cd10944">
    <property type="entry name" value="CE4_SmPgdA_like"/>
    <property type="match status" value="1"/>
</dbReference>
<dbReference type="InterPro" id="IPR050248">
    <property type="entry name" value="Polysacc_deacetylase_ArnD"/>
</dbReference>
<gene>
    <name evidence="2" type="ORF">C7U54_04110</name>
</gene>
<protein>
    <submittedName>
        <fullName evidence="2">Polysaccharide deacetylase</fullName>
    </submittedName>
</protein>
<keyword evidence="3" id="KW-1185">Reference proteome</keyword>
<dbReference type="GO" id="GO:0016810">
    <property type="term" value="F:hydrolase activity, acting on carbon-nitrogen (but not peptide) bonds"/>
    <property type="evidence" value="ECO:0007669"/>
    <property type="project" value="InterPro"/>
</dbReference>
<dbReference type="Proteomes" id="UP000240974">
    <property type="component" value="Unassembled WGS sequence"/>
</dbReference>
<organism evidence="2 3">
    <name type="scientific">Faecalibacillus intestinalis</name>
    <dbReference type="NCBI Taxonomy" id="1982626"/>
    <lineage>
        <taxon>Bacteria</taxon>
        <taxon>Bacillati</taxon>
        <taxon>Bacillota</taxon>
        <taxon>Erysipelotrichia</taxon>
        <taxon>Erysipelotrichales</taxon>
        <taxon>Coprobacillaceae</taxon>
        <taxon>Faecalibacillus</taxon>
    </lineage>
</organism>
<dbReference type="EMBL" id="PYLQ01000004">
    <property type="protein sequence ID" value="PST42463.1"/>
    <property type="molecule type" value="Genomic_DNA"/>
</dbReference>
<dbReference type="InterPro" id="IPR011330">
    <property type="entry name" value="Glyco_hydro/deAcase_b/a-brl"/>
</dbReference>
<dbReference type="GO" id="GO:0005975">
    <property type="term" value="P:carbohydrate metabolic process"/>
    <property type="evidence" value="ECO:0007669"/>
    <property type="project" value="InterPro"/>
</dbReference>
<dbReference type="Gene3D" id="2.60.40.10">
    <property type="entry name" value="Immunoglobulins"/>
    <property type="match status" value="1"/>
</dbReference>
<dbReference type="Pfam" id="PF16403">
    <property type="entry name" value="Bact_surface_Ig-like"/>
    <property type="match status" value="1"/>
</dbReference>
<proteinExistence type="predicted"/>